<dbReference type="Pfam" id="PF01288">
    <property type="entry name" value="HPPK"/>
    <property type="match status" value="1"/>
</dbReference>
<comment type="catalytic activity">
    <reaction evidence="1">
        <text>6-hydroxymethyl-7,8-dihydropterin + ATP = (7,8-dihydropterin-6-yl)methyl diphosphate + AMP + H(+)</text>
        <dbReference type="Rhea" id="RHEA:11412"/>
        <dbReference type="ChEBI" id="CHEBI:15378"/>
        <dbReference type="ChEBI" id="CHEBI:30616"/>
        <dbReference type="ChEBI" id="CHEBI:44841"/>
        <dbReference type="ChEBI" id="CHEBI:72950"/>
        <dbReference type="ChEBI" id="CHEBI:456215"/>
        <dbReference type="EC" id="2.7.6.3"/>
    </reaction>
</comment>
<evidence type="ECO:0000256" key="5">
    <source>
        <dbReference type="ARBA" id="ARBA00022741"/>
    </source>
</evidence>
<dbReference type="RefSeq" id="WP_113919909.1">
    <property type="nucleotide sequence ID" value="NZ_QNRX01000004.1"/>
</dbReference>
<evidence type="ECO:0000259" key="9">
    <source>
        <dbReference type="PROSITE" id="PS00794"/>
    </source>
</evidence>
<keyword evidence="4" id="KW-0808">Transferase</keyword>
<sequence>MVKAYLGLGSNIGDTKKNIDIAVDLLKSSKNITVIKQSSYYETEPVGYVEQDWFLNIVVQIETDFEPEELLVFCQQIEEVLKRKRIIRWGPRTIDVDILLYEHYTSNEESLTIPHPRMTERAFVMVPLYEIAADLVIEGKSIDEIIKNLNGEEIHKLEK</sequence>
<dbReference type="GO" id="GO:0046654">
    <property type="term" value="P:tetrahydrofolate biosynthetic process"/>
    <property type="evidence" value="ECO:0007669"/>
    <property type="project" value="UniProtKB-UniPathway"/>
</dbReference>
<dbReference type="Gene3D" id="3.30.70.560">
    <property type="entry name" value="7,8-Dihydro-6-hydroxymethylpterin-pyrophosphokinase HPPK"/>
    <property type="match status" value="1"/>
</dbReference>
<gene>
    <name evidence="10" type="ORF">DES36_10444</name>
</gene>
<dbReference type="SUPFAM" id="SSF55083">
    <property type="entry name" value="6-hydroxymethyl-7,8-dihydropterin pyrophosphokinase, HPPK"/>
    <property type="match status" value="1"/>
</dbReference>
<dbReference type="EC" id="2.7.6.3" evidence="3"/>
<evidence type="ECO:0000256" key="3">
    <source>
        <dbReference type="ARBA" id="ARBA00013253"/>
    </source>
</evidence>
<dbReference type="CDD" id="cd00483">
    <property type="entry name" value="HPPK"/>
    <property type="match status" value="1"/>
</dbReference>
<name>A0A366IAK7_9FIRM</name>
<dbReference type="Proteomes" id="UP000253490">
    <property type="component" value="Unassembled WGS sequence"/>
</dbReference>
<keyword evidence="8" id="KW-0289">Folate biosynthesis</keyword>
<evidence type="ECO:0000313" key="10">
    <source>
        <dbReference type="EMBL" id="RBP67345.1"/>
    </source>
</evidence>
<comment type="caution">
    <text evidence="10">The sequence shown here is derived from an EMBL/GenBank/DDBJ whole genome shotgun (WGS) entry which is preliminary data.</text>
</comment>
<dbReference type="GO" id="GO:0003848">
    <property type="term" value="F:2-amino-4-hydroxy-6-hydroxymethyldihydropteridine diphosphokinase activity"/>
    <property type="evidence" value="ECO:0007669"/>
    <property type="project" value="UniProtKB-EC"/>
</dbReference>
<dbReference type="AlphaFoldDB" id="A0A366IAK7"/>
<keyword evidence="7" id="KW-0067">ATP-binding</keyword>
<evidence type="ECO:0000256" key="4">
    <source>
        <dbReference type="ARBA" id="ARBA00022679"/>
    </source>
</evidence>
<dbReference type="GO" id="GO:0046656">
    <property type="term" value="P:folic acid biosynthetic process"/>
    <property type="evidence" value="ECO:0007669"/>
    <property type="project" value="UniProtKB-KW"/>
</dbReference>
<evidence type="ECO:0000256" key="7">
    <source>
        <dbReference type="ARBA" id="ARBA00022840"/>
    </source>
</evidence>
<accession>A0A366IAK7</accession>
<dbReference type="NCBIfam" id="TIGR01498">
    <property type="entry name" value="folK"/>
    <property type="match status" value="1"/>
</dbReference>
<feature type="domain" description="7,8-dihydro-6-hydroxymethylpterin-pyrophosphokinase" evidence="9">
    <location>
        <begin position="88"/>
        <end position="99"/>
    </location>
</feature>
<reference evidence="10 11" key="1">
    <citation type="submission" date="2018-06" db="EMBL/GenBank/DDBJ databases">
        <title>Genomic Encyclopedia of Type Strains, Phase IV (KMG-IV): sequencing the most valuable type-strain genomes for metagenomic binning, comparative biology and taxonomic classification.</title>
        <authorList>
            <person name="Goeker M."/>
        </authorList>
    </citation>
    <scope>NUCLEOTIDE SEQUENCE [LARGE SCALE GENOMIC DNA]</scope>
    <source>
        <strain evidence="10 11">DSM 22112</strain>
    </source>
</reference>
<proteinExistence type="predicted"/>
<dbReference type="PROSITE" id="PS00794">
    <property type="entry name" value="HPPK"/>
    <property type="match status" value="1"/>
</dbReference>
<dbReference type="GO" id="GO:0016301">
    <property type="term" value="F:kinase activity"/>
    <property type="evidence" value="ECO:0007669"/>
    <property type="project" value="UniProtKB-KW"/>
</dbReference>
<comment type="pathway">
    <text evidence="2">Cofactor biosynthesis; tetrahydrofolate biosynthesis; 2-amino-4-hydroxy-6-hydroxymethyl-7,8-dihydropteridine diphosphate from 7,8-dihydroneopterin triphosphate: step 4/4.</text>
</comment>
<dbReference type="OrthoDB" id="9808041at2"/>
<keyword evidence="5" id="KW-0547">Nucleotide-binding</keyword>
<evidence type="ECO:0000256" key="1">
    <source>
        <dbReference type="ARBA" id="ARBA00000198"/>
    </source>
</evidence>
<keyword evidence="6 10" id="KW-0418">Kinase</keyword>
<dbReference type="PANTHER" id="PTHR43071:SF1">
    <property type="entry name" value="2-AMINO-4-HYDROXY-6-HYDROXYMETHYLDIHYDROPTERIDINE PYROPHOSPHOKINASE"/>
    <property type="match status" value="1"/>
</dbReference>
<evidence type="ECO:0000256" key="8">
    <source>
        <dbReference type="ARBA" id="ARBA00022909"/>
    </source>
</evidence>
<dbReference type="EMBL" id="QNRX01000004">
    <property type="protein sequence ID" value="RBP67345.1"/>
    <property type="molecule type" value="Genomic_DNA"/>
</dbReference>
<dbReference type="InterPro" id="IPR000550">
    <property type="entry name" value="Hppk"/>
</dbReference>
<dbReference type="GO" id="GO:0005524">
    <property type="term" value="F:ATP binding"/>
    <property type="evidence" value="ECO:0007669"/>
    <property type="project" value="UniProtKB-KW"/>
</dbReference>
<evidence type="ECO:0000256" key="2">
    <source>
        <dbReference type="ARBA" id="ARBA00005051"/>
    </source>
</evidence>
<keyword evidence="11" id="KW-1185">Reference proteome</keyword>
<protein>
    <recommendedName>
        <fullName evidence="3">2-amino-4-hydroxy-6-hydroxymethyldihydropteridine diphosphokinase</fullName>
        <ecNumber evidence="3">2.7.6.3</ecNumber>
    </recommendedName>
</protein>
<dbReference type="InterPro" id="IPR035907">
    <property type="entry name" value="Hppk_sf"/>
</dbReference>
<dbReference type="UniPathway" id="UPA00077">
    <property type="reaction ID" value="UER00155"/>
</dbReference>
<evidence type="ECO:0000313" key="11">
    <source>
        <dbReference type="Proteomes" id="UP000253490"/>
    </source>
</evidence>
<organism evidence="10 11">
    <name type="scientific">Alkalibaculum bacchi</name>
    <dbReference type="NCBI Taxonomy" id="645887"/>
    <lineage>
        <taxon>Bacteria</taxon>
        <taxon>Bacillati</taxon>
        <taxon>Bacillota</taxon>
        <taxon>Clostridia</taxon>
        <taxon>Eubacteriales</taxon>
        <taxon>Eubacteriaceae</taxon>
        <taxon>Alkalibaculum</taxon>
    </lineage>
</organism>
<evidence type="ECO:0000256" key="6">
    <source>
        <dbReference type="ARBA" id="ARBA00022777"/>
    </source>
</evidence>
<dbReference type="PANTHER" id="PTHR43071">
    <property type="entry name" value="2-AMINO-4-HYDROXY-6-HYDROXYMETHYLDIHYDROPTERIDINE PYROPHOSPHOKINASE"/>
    <property type="match status" value="1"/>
</dbReference>